<accession>A0ABV0BKF7</accession>
<evidence type="ECO:0000313" key="1">
    <source>
        <dbReference type="EMBL" id="MEN3931419.1"/>
    </source>
</evidence>
<protein>
    <submittedName>
        <fullName evidence="1">Uncharacterized protein</fullName>
    </submittedName>
</protein>
<evidence type="ECO:0000313" key="2">
    <source>
        <dbReference type="Proteomes" id="UP001418637"/>
    </source>
</evidence>
<organism evidence="1 2">
    <name type="scientific">Hohaiivirga grylli</name>
    <dbReference type="NCBI Taxonomy" id="3133970"/>
    <lineage>
        <taxon>Bacteria</taxon>
        <taxon>Pseudomonadati</taxon>
        <taxon>Pseudomonadota</taxon>
        <taxon>Alphaproteobacteria</taxon>
        <taxon>Hyphomicrobiales</taxon>
        <taxon>Methylobacteriaceae</taxon>
        <taxon>Hohaiivirga</taxon>
    </lineage>
</organism>
<name>A0ABV0BKF7_9HYPH</name>
<keyword evidence="2" id="KW-1185">Reference proteome</keyword>
<dbReference type="Proteomes" id="UP001418637">
    <property type="component" value="Unassembled WGS sequence"/>
</dbReference>
<proteinExistence type="predicted"/>
<dbReference type="EMBL" id="JBBYXI010000003">
    <property type="protein sequence ID" value="MEN3931419.1"/>
    <property type="molecule type" value="Genomic_DNA"/>
</dbReference>
<sequence length="71" mass="7823">MTCIAAFAAFFYAISKAFSRGRDVERALQNQEAVSAHQKRSKINDETSKLGNASVCSDLSQWVRQKPDGGE</sequence>
<dbReference type="RefSeq" id="WP_346337449.1">
    <property type="nucleotide sequence ID" value="NZ_JBBYXI010000003.1"/>
</dbReference>
<gene>
    <name evidence="1" type="ORF">WJT86_10160</name>
</gene>
<reference evidence="1 2" key="1">
    <citation type="submission" date="2024-04" db="EMBL/GenBank/DDBJ databases">
        <title>A novel species isolated from cricket.</title>
        <authorList>
            <person name="Wang H.-C."/>
        </authorList>
    </citation>
    <scope>NUCLEOTIDE SEQUENCE [LARGE SCALE GENOMIC DNA]</scope>
    <source>
        <strain evidence="1 2">WL0021</strain>
    </source>
</reference>
<comment type="caution">
    <text evidence="1">The sequence shown here is derived from an EMBL/GenBank/DDBJ whole genome shotgun (WGS) entry which is preliminary data.</text>
</comment>